<comment type="caution">
    <text evidence="2">The sequence shown here is derived from an EMBL/GenBank/DDBJ whole genome shotgun (WGS) entry which is preliminary data.</text>
</comment>
<organism evidence="2">
    <name type="scientific">Tanacetum cinerariifolium</name>
    <name type="common">Dalmatian daisy</name>
    <name type="synonym">Chrysanthemum cinerariifolium</name>
    <dbReference type="NCBI Taxonomy" id="118510"/>
    <lineage>
        <taxon>Eukaryota</taxon>
        <taxon>Viridiplantae</taxon>
        <taxon>Streptophyta</taxon>
        <taxon>Embryophyta</taxon>
        <taxon>Tracheophyta</taxon>
        <taxon>Spermatophyta</taxon>
        <taxon>Magnoliopsida</taxon>
        <taxon>eudicotyledons</taxon>
        <taxon>Gunneridae</taxon>
        <taxon>Pentapetalae</taxon>
        <taxon>asterids</taxon>
        <taxon>campanulids</taxon>
        <taxon>Asterales</taxon>
        <taxon>Asteraceae</taxon>
        <taxon>Asteroideae</taxon>
        <taxon>Anthemideae</taxon>
        <taxon>Anthemidinae</taxon>
        <taxon>Tanacetum</taxon>
    </lineage>
</organism>
<reference evidence="2" key="1">
    <citation type="journal article" date="2019" name="Sci. Rep.">
        <title>Draft genome of Tanacetum cinerariifolium, the natural source of mosquito coil.</title>
        <authorList>
            <person name="Yamashiro T."/>
            <person name="Shiraishi A."/>
            <person name="Satake H."/>
            <person name="Nakayama K."/>
        </authorList>
    </citation>
    <scope>NUCLEOTIDE SEQUENCE</scope>
</reference>
<gene>
    <name evidence="2" type="ORF">Tci_930715</name>
</gene>
<feature type="compositionally biased region" description="Polar residues" evidence="1">
    <location>
        <begin position="1"/>
        <end position="11"/>
    </location>
</feature>
<protein>
    <submittedName>
        <fullName evidence="2">Uncharacterized protein</fullName>
    </submittedName>
</protein>
<dbReference type="EMBL" id="BKCJ011856913">
    <property type="protein sequence ID" value="GFD58746.1"/>
    <property type="molecule type" value="Genomic_DNA"/>
</dbReference>
<evidence type="ECO:0000256" key="1">
    <source>
        <dbReference type="SAM" id="MobiDB-lite"/>
    </source>
</evidence>
<feature type="region of interest" description="Disordered" evidence="1">
    <location>
        <begin position="1"/>
        <end position="84"/>
    </location>
</feature>
<name>A0A699XLQ2_TANCI</name>
<feature type="non-terminal residue" evidence="2">
    <location>
        <position position="84"/>
    </location>
</feature>
<dbReference type="AlphaFoldDB" id="A0A699XLQ2"/>
<accession>A0A699XLQ2</accession>
<sequence>VLQPAQQQAGSGRNVAAASRRSGEAARRQARRSGRDGNPPVGPRHRAGSADRRRRRQVLADRLPVVGPAGADQGDGSRRSGATA</sequence>
<proteinExistence type="predicted"/>
<evidence type="ECO:0000313" key="2">
    <source>
        <dbReference type="EMBL" id="GFD58746.1"/>
    </source>
</evidence>
<feature type="compositionally biased region" description="Basic residues" evidence="1">
    <location>
        <begin position="43"/>
        <end position="57"/>
    </location>
</feature>
<feature type="non-terminal residue" evidence="2">
    <location>
        <position position="1"/>
    </location>
</feature>